<name>A0A366E825_9BACI</name>
<evidence type="ECO:0000313" key="2">
    <source>
        <dbReference type="EMBL" id="RBO98235.1"/>
    </source>
</evidence>
<reference evidence="2 3" key="1">
    <citation type="submission" date="2018-06" db="EMBL/GenBank/DDBJ databases">
        <title>Genomic Encyclopedia of Type Strains, Phase IV (KMG-IV): sequencing the most valuable type-strain genomes for metagenomic binning, comparative biology and taxonomic classification.</title>
        <authorList>
            <person name="Goeker M."/>
        </authorList>
    </citation>
    <scope>NUCLEOTIDE SEQUENCE [LARGE SCALE GENOMIC DNA]</scope>
    <source>
        <strain evidence="2 3">DSM 15140</strain>
    </source>
</reference>
<evidence type="ECO:0000256" key="1">
    <source>
        <dbReference type="SAM" id="MobiDB-lite"/>
    </source>
</evidence>
<proteinExistence type="predicted"/>
<accession>A0A366E825</accession>
<sequence>MLDPNYYSEDEILYIPNEYFNPYHEDSIGATFNPYKTEKSKYEMHAAFAAAAGIYLIPGIGEVALTVTGAVVIGGVTIKAGSWLYNKVAAYFTARAYGKAKKNGTKTKDHSTTSSGLSRHGDSYSSKDRVKNGKVIQRRYYDKNGNADMDIDYTNHGNPKKHPKVPHRHDWKKGKRGSGY</sequence>
<protein>
    <submittedName>
        <fullName evidence="2">Uncharacterized protein</fullName>
    </submittedName>
</protein>
<dbReference type="OrthoDB" id="1432909at2"/>
<feature type="region of interest" description="Disordered" evidence="1">
    <location>
        <begin position="102"/>
        <end position="180"/>
    </location>
</feature>
<feature type="compositionally biased region" description="Basic residues" evidence="1">
    <location>
        <begin position="158"/>
        <end position="180"/>
    </location>
</feature>
<dbReference type="EMBL" id="QNRI01000005">
    <property type="protein sequence ID" value="RBO98235.1"/>
    <property type="molecule type" value="Genomic_DNA"/>
</dbReference>
<gene>
    <name evidence="2" type="ORF">DES48_10585</name>
</gene>
<keyword evidence="3" id="KW-1185">Reference proteome</keyword>
<comment type="caution">
    <text evidence="2">The sequence shown here is derived from an EMBL/GenBank/DDBJ whole genome shotgun (WGS) entry which is preliminary data.</text>
</comment>
<dbReference type="RefSeq" id="WP_113868638.1">
    <property type="nucleotide sequence ID" value="NZ_BAABQN010000005.1"/>
</dbReference>
<dbReference type="Proteomes" id="UP000252254">
    <property type="component" value="Unassembled WGS sequence"/>
</dbReference>
<organism evidence="2 3">
    <name type="scientific">Paraliobacillus ryukyuensis</name>
    <dbReference type="NCBI Taxonomy" id="200904"/>
    <lineage>
        <taxon>Bacteria</taxon>
        <taxon>Bacillati</taxon>
        <taxon>Bacillota</taxon>
        <taxon>Bacilli</taxon>
        <taxon>Bacillales</taxon>
        <taxon>Bacillaceae</taxon>
        <taxon>Paraliobacillus</taxon>
    </lineage>
</organism>
<feature type="compositionally biased region" description="Basic and acidic residues" evidence="1">
    <location>
        <begin position="119"/>
        <end position="131"/>
    </location>
</feature>
<evidence type="ECO:0000313" key="3">
    <source>
        <dbReference type="Proteomes" id="UP000252254"/>
    </source>
</evidence>
<dbReference type="AlphaFoldDB" id="A0A366E825"/>